<sequence>MAPRVGQPAPPFEARSDDGRALSLGTLRGQWIALVFWPGAQGPACPEAQAFERACPEFGALGAVLVAVSRDTEAHLAQLRDRCGLGYPLLPDSAQVVARAYGVGGFRLWPERWLGLGRRETGQTFLIDPRGRLAAHWPRADAAGLPEVLAQIRQRQTPA</sequence>
<name>H8GTK2_DEIGI</name>
<evidence type="ECO:0000256" key="2">
    <source>
        <dbReference type="ARBA" id="ARBA00013017"/>
    </source>
</evidence>
<dbReference type="RefSeq" id="WP_014684813.1">
    <property type="nucleotide sequence ID" value="NC_017790.1"/>
</dbReference>
<evidence type="ECO:0000259" key="11">
    <source>
        <dbReference type="PROSITE" id="PS51352"/>
    </source>
</evidence>
<evidence type="ECO:0000256" key="7">
    <source>
        <dbReference type="ARBA" id="ARBA00023284"/>
    </source>
</evidence>
<evidence type="ECO:0000313" key="12">
    <source>
        <dbReference type="EMBL" id="AFD25330.1"/>
    </source>
</evidence>
<reference evidence="12 13" key="1">
    <citation type="journal article" date="2012" name="PLoS ONE">
        <title>Genome sequence and transcriptome analysis of the radioresistant bacterium Deinococcus gobiensis: insights into the extreme environmental adaptations.</title>
        <authorList>
            <person name="Yuan M."/>
            <person name="Chen M."/>
            <person name="Zhang W."/>
            <person name="Lu W."/>
            <person name="Wang J."/>
            <person name="Yang M."/>
            <person name="Zhao P."/>
            <person name="Tang R."/>
            <person name="Li X."/>
            <person name="Hao Y."/>
            <person name="Zhou Z."/>
            <person name="Zhan Y."/>
            <person name="Yu H."/>
            <person name="Teng C."/>
            <person name="Yan Y."/>
            <person name="Ping S."/>
            <person name="Wang Y."/>
            <person name="Lin M."/>
        </authorList>
    </citation>
    <scope>NUCLEOTIDE SEQUENCE [LARGE SCALE GENOMIC DNA]</scope>
    <source>
        <strain evidence="12 13">I-0</strain>
    </source>
</reference>
<evidence type="ECO:0000256" key="4">
    <source>
        <dbReference type="ARBA" id="ARBA00022862"/>
    </source>
</evidence>
<dbReference type="InterPro" id="IPR000866">
    <property type="entry name" value="AhpC/TSA"/>
</dbReference>
<organism evidence="12 13">
    <name type="scientific">Deinococcus gobiensis (strain DSM 21396 / JCM 16679 / CGMCC 1.7299 / I-0)</name>
    <dbReference type="NCBI Taxonomy" id="745776"/>
    <lineage>
        <taxon>Bacteria</taxon>
        <taxon>Thermotogati</taxon>
        <taxon>Deinococcota</taxon>
        <taxon>Deinococci</taxon>
        <taxon>Deinococcales</taxon>
        <taxon>Deinococcaceae</taxon>
        <taxon>Deinococcus</taxon>
    </lineage>
</organism>
<comment type="catalytic activity">
    <reaction evidence="10">
        <text>a hydroperoxide + [thioredoxin]-dithiol = an alcohol + [thioredoxin]-disulfide + H2O</text>
        <dbReference type="Rhea" id="RHEA:62620"/>
        <dbReference type="Rhea" id="RHEA-COMP:10698"/>
        <dbReference type="Rhea" id="RHEA-COMP:10700"/>
        <dbReference type="ChEBI" id="CHEBI:15377"/>
        <dbReference type="ChEBI" id="CHEBI:29950"/>
        <dbReference type="ChEBI" id="CHEBI:30879"/>
        <dbReference type="ChEBI" id="CHEBI:35924"/>
        <dbReference type="ChEBI" id="CHEBI:50058"/>
        <dbReference type="EC" id="1.11.1.24"/>
    </reaction>
</comment>
<dbReference type="PANTHER" id="PTHR42801:SF4">
    <property type="entry name" value="AHPC_TSA FAMILY PROTEIN"/>
    <property type="match status" value="1"/>
</dbReference>
<dbReference type="InterPro" id="IPR013766">
    <property type="entry name" value="Thioredoxin_domain"/>
</dbReference>
<dbReference type="GO" id="GO:0008379">
    <property type="term" value="F:thioredoxin peroxidase activity"/>
    <property type="evidence" value="ECO:0007669"/>
    <property type="project" value="TreeGrafter"/>
</dbReference>
<evidence type="ECO:0000256" key="3">
    <source>
        <dbReference type="ARBA" id="ARBA00022559"/>
    </source>
</evidence>
<dbReference type="SUPFAM" id="SSF52833">
    <property type="entry name" value="Thioredoxin-like"/>
    <property type="match status" value="1"/>
</dbReference>
<comment type="function">
    <text evidence="1">Thiol-specific peroxidase that catalyzes the reduction of hydrogen peroxide and organic hydroperoxides to water and alcohols, respectively. Plays a role in cell protection against oxidative stress by detoxifying peroxides and as sensor of hydrogen peroxide-mediated signaling events.</text>
</comment>
<dbReference type="CDD" id="cd03017">
    <property type="entry name" value="PRX_BCP"/>
    <property type="match status" value="1"/>
</dbReference>
<gene>
    <name evidence="12" type="primary">bcp</name>
    <name evidence="12" type="ordered locus">DGo_CA1403</name>
</gene>
<keyword evidence="3 12" id="KW-0575">Peroxidase</keyword>
<dbReference type="InterPro" id="IPR050924">
    <property type="entry name" value="Peroxiredoxin_BCP/PrxQ"/>
</dbReference>
<keyword evidence="13" id="KW-1185">Reference proteome</keyword>
<evidence type="ECO:0000256" key="5">
    <source>
        <dbReference type="ARBA" id="ARBA00023002"/>
    </source>
</evidence>
<dbReference type="GO" id="GO:0005737">
    <property type="term" value="C:cytoplasm"/>
    <property type="evidence" value="ECO:0007669"/>
    <property type="project" value="TreeGrafter"/>
</dbReference>
<dbReference type="GO" id="GO:0045454">
    <property type="term" value="P:cell redox homeostasis"/>
    <property type="evidence" value="ECO:0007669"/>
    <property type="project" value="TreeGrafter"/>
</dbReference>
<dbReference type="Pfam" id="PF00578">
    <property type="entry name" value="AhpC-TSA"/>
    <property type="match status" value="1"/>
</dbReference>
<keyword evidence="5" id="KW-0560">Oxidoreductase</keyword>
<keyword evidence="6" id="KW-1015">Disulfide bond</keyword>
<dbReference type="PROSITE" id="PS51352">
    <property type="entry name" value="THIOREDOXIN_2"/>
    <property type="match status" value="1"/>
</dbReference>
<dbReference type="OrthoDB" id="69195at2"/>
<protein>
    <recommendedName>
        <fullName evidence="2">thioredoxin-dependent peroxiredoxin</fullName>
        <ecNumber evidence="2">1.11.1.24</ecNumber>
    </recommendedName>
    <alternativeName>
        <fullName evidence="8">Thioredoxin peroxidase</fullName>
    </alternativeName>
</protein>
<dbReference type="HOGENOM" id="CLU_042529_14_1_0"/>
<accession>H8GTK2</accession>
<dbReference type="InterPro" id="IPR036249">
    <property type="entry name" value="Thioredoxin-like_sf"/>
</dbReference>
<evidence type="ECO:0000256" key="8">
    <source>
        <dbReference type="ARBA" id="ARBA00032824"/>
    </source>
</evidence>
<dbReference type="eggNOG" id="COG1225">
    <property type="taxonomic scope" value="Bacteria"/>
</dbReference>
<feature type="domain" description="Thioredoxin" evidence="11">
    <location>
        <begin position="3"/>
        <end position="157"/>
    </location>
</feature>
<dbReference type="AlphaFoldDB" id="H8GTK2"/>
<comment type="similarity">
    <text evidence="9">Belongs to the peroxiredoxin family. BCP/PrxQ subfamily.</text>
</comment>
<dbReference type="KEGG" id="dgo:DGo_CA1403"/>
<dbReference type="PATRIC" id="fig|745776.4.peg.1443"/>
<dbReference type="PANTHER" id="PTHR42801">
    <property type="entry name" value="THIOREDOXIN-DEPENDENT PEROXIDE REDUCTASE"/>
    <property type="match status" value="1"/>
</dbReference>
<evidence type="ECO:0000256" key="9">
    <source>
        <dbReference type="ARBA" id="ARBA00038489"/>
    </source>
</evidence>
<evidence type="ECO:0000313" key="13">
    <source>
        <dbReference type="Proteomes" id="UP000007575"/>
    </source>
</evidence>
<evidence type="ECO:0000256" key="10">
    <source>
        <dbReference type="ARBA" id="ARBA00049091"/>
    </source>
</evidence>
<evidence type="ECO:0000256" key="6">
    <source>
        <dbReference type="ARBA" id="ARBA00023157"/>
    </source>
</evidence>
<dbReference type="STRING" id="745776.DGo_CA1403"/>
<keyword evidence="4" id="KW-0049">Antioxidant</keyword>
<dbReference type="EC" id="1.11.1.24" evidence="2"/>
<keyword evidence="7" id="KW-0676">Redox-active center</keyword>
<proteinExistence type="inferred from homology"/>
<evidence type="ECO:0000256" key="1">
    <source>
        <dbReference type="ARBA" id="ARBA00003330"/>
    </source>
</evidence>
<dbReference type="Proteomes" id="UP000007575">
    <property type="component" value="Chromosome"/>
</dbReference>
<dbReference type="Gene3D" id="3.40.30.10">
    <property type="entry name" value="Glutaredoxin"/>
    <property type="match status" value="1"/>
</dbReference>
<dbReference type="EMBL" id="CP002191">
    <property type="protein sequence ID" value="AFD25330.1"/>
    <property type="molecule type" value="Genomic_DNA"/>
</dbReference>
<dbReference type="GO" id="GO:0034599">
    <property type="term" value="P:cellular response to oxidative stress"/>
    <property type="evidence" value="ECO:0007669"/>
    <property type="project" value="TreeGrafter"/>
</dbReference>